<keyword evidence="8" id="KW-0812">Transmembrane</keyword>
<dbReference type="SUPFAM" id="SSF48340">
    <property type="entry name" value="Interferon-induced guanylate-binding protein 1 (GBP1), C-terminal domain"/>
    <property type="match status" value="1"/>
</dbReference>
<keyword evidence="10" id="KW-1185">Reference proteome</keyword>
<evidence type="ECO:0000256" key="3">
    <source>
        <dbReference type="ARBA" id="ARBA00022801"/>
    </source>
</evidence>
<evidence type="ECO:0000259" key="9">
    <source>
        <dbReference type="PROSITE" id="PS51715"/>
    </source>
</evidence>
<name>A0A9F2WM88_PYTBI</name>
<dbReference type="PROSITE" id="PS51715">
    <property type="entry name" value="G_GB1_RHD3"/>
    <property type="match status" value="1"/>
</dbReference>
<keyword evidence="2" id="KW-0547">Nucleotide-binding</keyword>
<feature type="region of interest" description="Disordered" evidence="7">
    <location>
        <begin position="488"/>
        <end position="513"/>
    </location>
</feature>
<dbReference type="InterPro" id="IPR037684">
    <property type="entry name" value="GBP_C"/>
</dbReference>
<dbReference type="CDD" id="cd16269">
    <property type="entry name" value="GBP_C"/>
    <property type="match status" value="1"/>
</dbReference>
<evidence type="ECO:0000313" key="10">
    <source>
        <dbReference type="Proteomes" id="UP000695026"/>
    </source>
</evidence>
<dbReference type="OMA" id="MWSEIIH"/>
<dbReference type="InterPro" id="IPR003191">
    <property type="entry name" value="Guanylate-bd/ATL_C"/>
</dbReference>
<evidence type="ECO:0000256" key="7">
    <source>
        <dbReference type="SAM" id="MobiDB-lite"/>
    </source>
</evidence>
<evidence type="ECO:0000256" key="4">
    <source>
        <dbReference type="ARBA" id="ARBA00022859"/>
    </source>
</evidence>
<dbReference type="GeneID" id="103057637"/>
<dbReference type="InterPro" id="IPR030386">
    <property type="entry name" value="G_GB1_RHD3_dom"/>
</dbReference>
<keyword evidence="1" id="KW-0399">Innate immunity</keyword>
<keyword evidence="8" id="KW-1133">Transmembrane helix</keyword>
<dbReference type="InterPro" id="IPR036543">
    <property type="entry name" value="Guanylate-bd_C_sf"/>
</dbReference>
<dbReference type="PANTHER" id="PTHR10751">
    <property type="entry name" value="GUANYLATE BINDING PROTEIN"/>
    <property type="match status" value="1"/>
</dbReference>
<gene>
    <name evidence="11" type="primary">LOC103057637</name>
</gene>
<evidence type="ECO:0000256" key="2">
    <source>
        <dbReference type="ARBA" id="ARBA00022741"/>
    </source>
</evidence>
<sequence length="616" mass="70714">MDNPMLLIKNIEGKLEVCPEALEVLSKIHQPVVVVSIVGNARTGKSYLMNKLAGKNAGFILGSSIESKTKGIWMWCVPYQGRPDQTLILLDTEGLGDTKKGDTKNDSWIFALAVLLSSTLIYNTLGTISQHAMDNLHYVTELTKLIKAKASPIKEVADSAEFVGFFPTFIWTLRDFTLELELEGDPITADEYLDRYVLELKEGDTKEIRKYNLPRECTRMFFPTRKCFIFDRPTEANKLKNLEKMQEKELDPDFVKQADQFCHYVYEESKTKTIPGGHVLTGCSLKELVKIFVDTICNGNIPCMENAVLQLAETENTAALREANARYDELMEQRLNLPTETLEELLDIHNECEEEALQIFMDRSFKDDTCHFQIELMKTMNEKKENYCQKNELASSKRCSDILKLLVQNLRDKIKSGNYIRSGGYQLFRMDWKTIKTKYYNEPRKGIMAKEVLSKFLKDMDVMGEAILKSDKQLTELDKEMADVKRKEKAAKQELKAKENQETRQEQKEKKNEKSFCAHIRHLMKKMKGENTSTLEELNRIIDAKSKEQQYFESQQFSACASLLQTEINYFKYKTQTKTPSETSPRMKRLTEAAVVVLGVLASAAVILLPILLRML</sequence>
<dbReference type="Gene3D" id="3.40.50.300">
    <property type="entry name" value="P-loop containing nucleotide triphosphate hydrolases"/>
    <property type="match status" value="1"/>
</dbReference>
<comment type="similarity">
    <text evidence="6">Belongs to the TRAFAC class dynamin-like GTPase superfamily. GB1/RHD3 GTPase family.</text>
</comment>
<feature type="domain" description="GB1/RHD3-type G" evidence="9">
    <location>
        <begin position="29"/>
        <end position="270"/>
    </location>
</feature>
<keyword evidence="8" id="KW-0472">Membrane</keyword>
<dbReference type="InterPro" id="IPR027417">
    <property type="entry name" value="P-loop_NTPase"/>
</dbReference>
<evidence type="ECO:0000256" key="5">
    <source>
        <dbReference type="ARBA" id="ARBA00023134"/>
    </source>
</evidence>
<dbReference type="FunFam" id="1.20.1000.10:FF:000001">
    <property type="entry name" value="Guanylate binding protein 1"/>
    <property type="match status" value="1"/>
</dbReference>
<feature type="transmembrane region" description="Helical" evidence="8">
    <location>
        <begin position="593"/>
        <end position="613"/>
    </location>
</feature>
<dbReference type="OrthoDB" id="2135133at2759"/>
<protein>
    <submittedName>
        <fullName evidence="11">Guanylate-binding protein 1 isoform X1</fullName>
    </submittedName>
</protein>
<dbReference type="FunFam" id="3.40.50.300:FF:000422">
    <property type="entry name" value="Guanylate-binding protein 1"/>
    <property type="match status" value="1"/>
</dbReference>
<dbReference type="InterPro" id="IPR015894">
    <property type="entry name" value="Guanylate-bd_N"/>
</dbReference>
<dbReference type="GO" id="GO:0045087">
    <property type="term" value="P:innate immune response"/>
    <property type="evidence" value="ECO:0007669"/>
    <property type="project" value="UniProtKB-KW"/>
</dbReference>
<reference evidence="11" key="1">
    <citation type="submission" date="2025-08" db="UniProtKB">
        <authorList>
            <consortium name="RefSeq"/>
        </authorList>
    </citation>
    <scope>IDENTIFICATION</scope>
    <source>
        <tissue evidence="11">Liver</tissue>
    </source>
</reference>
<dbReference type="Pfam" id="PF02263">
    <property type="entry name" value="GBP"/>
    <property type="match status" value="1"/>
</dbReference>
<dbReference type="RefSeq" id="XP_007444669.1">
    <property type="nucleotide sequence ID" value="XM_007444607.3"/>
</dbReference>
<proteinExistence type="inferred from homology"/>
<dbReference type="AlphaFoldDB" id="A0A9F2WM88"/>
<evidence type="ECO:0000313" key="11">
    <source>
        <dbReference type="RefSeq" id="XP_007444669.1"/>
    </source>
</evidence>
<dbReference type="GO" id="GO:0003924">
    <property type="term" value="F:GTPase activity"/>
    <property type="evidence" value="ECO:0007669"/>
    <property type="project" value="InterPro"/>
</dbReference>
<dbReference type="CDD" id="cd01851">
    <property type="entry name" value="GBP"/>
    <property type="match status" value="1"/>
</dbReference>
<accession>A0A9F2WM88</accession>
<dbReference type="Gene3D" id="1.20.1000.10">
    <property type="entry name" value="Guanylate-binding protein, C-terminal domain"/>
    <property type="match status" value="1"/>
</dbReference>
<dbReference type="Pfam" id="PF02841">
    <property type="entry name" value="GBP_C"/>
    <property type="match status" value="1"/>
</dbReference>
<dbReference type="GO" id="GO:0005525">
    <property type="term" value="F:GTP binding"/>
    <property type="evidence" value="ECO:0007669"/>
    <property type="project" value="UniProtKB-KW"/>
</dbReference>
<evidence type="ECO:0000256" key="6">
    <source>
        <dbReference type="PROSITE-ProRule" id="PRU01052"/>
    </source>
</evidence>
<keyword evidence="4" id="KW-0391">Immunity</keyword>
<dbReference type="Proteomes" id="UP000695026">
    <property type="component" value="Unplaced"/>
</dbReference>
<dbReference type="KEGG" id="pbi:103057637"/>
<keyword evidence="3" id="KW-0378">Hydrolase</keyword>
<evidence type="ECO:0000256" key="8">
    <source>
        <dbReference type="SAM" id="Phobius"/>
    </source>
</evidence>
<dbReference type="SUPFAM" id="SSF52540">
    <property type="entry name" value="P-loop containing nucleoside triphosphate hydrolases"/>
    <property type="match status" value="1"/>
</dbReference>
<keyword evidence="5" id="KW-0342">GTP-binding</keyword>
<evidence type="ECO:0000256" key="1">
    <source>
        <dbReference type="ARBA" id="ARBA00022588"/>
    </source>
</evidence>
<organism evidence="10 11">
    <name type="scientific">Python bivittatus</name>
    <name type="common">Burmese python</name>
    <name type="synonym">Python molurus bivittatus</name>
    <dbReference type="NCBI Taxonomy" id="176946"/>
    <lineage>
        <taxon>Eukaryota</taxon>
        <taxon>Metazoa</taxon>
        <taxon>Chordata</taxon>
        <taxon>Craniata</taxon>
        <taxon>Vertebrata</taxon>
        <taxon>Euteleostomi</taxon>
        <taxon>Lepidosauria</taxon>
        <taxon>Squamata</taxon>
        <taxon>Bifurcata</taxon>
        <taxon>Unidentata</taxon>
        <taxon>Episquamata</taxon>
        <taxon>Toxicofera</taxon>
        <taxon>Serpentes</taxon>
        <taxon>Henophidia</taxon>
        <taxon>Pythonidae</taxon>
        <taxon>Python</taxon>
    </lineage>
</organism>